<dbReference type="Pfam" id="PF00144">
    <property type="entry name" value="Beta-lactamase"/>
    <property type="match status" value="1"/>
</dbReference>
<evidence type="ECO:0000313" key="3">
    <source>
        <dbReference type="Proteomes" id="UP001596997"/>
    </source>
</evidence>
<dbReference type="InterPro" id="IPR001466">
    <property type="entry name" value="Beta-lactam-related"/>
</dbReference>
<evidence type="ECO:0000259" key="1">
    <source>
        <dbReference type="Pfam" id="PF00144"/>
    </source>
</evidence>
<feature type="domain" description="Beta-lactamase-related" evidence="1">
    <location>
        <begin position="246"/>
        <end position="531"/>
    </location>
</feature>
<organism evidence="2 3">
    <name type="scientific">Pseudofulvibacter geojedonensis</name>
    <dbReference type="NCBI Taxonomy" id="1123758"/>
    <lineage>
        <taxon>Bacteria</taxon>
        <taxon>Pseudomonadati</taxon>
        <taxon>Bacteroidota</taxon>
        <taxon>Flavobacteriia</taxon>
        <taxon>Flavobacteriales</taxon>
        <taxon>Flavobacteriaceae</taxon>
        <taxon>Pseudofulvibacter</taxon>
    </lineage>
</organism>
<dbReference type="Gene3D" id="3.40.710.10">
    <property type="entry name" value="DD-peptidase/beta-lactamase superfamily"/>
    <property type="match status" value="1"/>
</dbReference>
<dbReference type="EMBL" id="JBHTJM010000009">
    <property type="protein sequence ID" value="MFD0964697.1"/>
    <property type="molecule type" value="Genomic_DNA"/>
</dbReference>
<keyword evidence="2" id="KW-0378">Hydrolase</keyword>
<dbReference type="InterPro" id="IPR050789">
    <property type="entry name" value="Diverse_Enzym_Activities"/>
</dbReference>
<reference evidence="3" key="1">
    <citation type="journal article" date="2019" name="Int. J. Syst. Evol. Microbiol.">
        <title>The Global Catalogue of Microorganisms (GCM) 10K type strain sequencing project: providing services to taxonomists for standard genome sequencing and annotation.</title>
        <authorList>
            <consortium name="The Broad Institute Genomics Platform"/>
            <consortium name="The Broad Institute Genome Sequencing Center for Infectious Disease"/>
            <person name="Wu L."/>
            <person name="Ma J."/>
        </authorList>
    </citation>
    <scope>NUCLEOTIDE SEQUENCE [LARGE SCALE GENOMIC DNA]</scope>
    <source>
        <strain evidence="3">CCUG 62114</strain>
    </source>
</reference>
<keyword evidence="3" id="KW-1185">Reference proteome</keyword>
<accession>A0ABW3I5C8</accession>
<evidence type="ECO:0000313" key="2">
    <source>
        <dbReference type="EMBL" id="MFD0964697.1"/>
    </source>
</evidence>
<proteinExistence type="predicted"/>
<dbReference type="SUPFAM" id="SSF56601">
    <property type="entry name" value="beta-lactamase/transpeptidase-like"/>
    <property type="match status" value="1"/>
</dbReference>
<dbReference type="PANTHER" id="PTHR43283">
    <property type="entry name" value="BETA-LACTAMASE-RELATED"/>
    <property type="match status" value="1"/>
</dbReference>
<dbReference type="PANTHER" id="PTHR43283:SF7">
    <property type="entry name" value="BETA-LACTAMASE-RELATED DOMAIN-CONTAINING PROTEIN"/>
    <property type="match status" value="1"/>
</dbReference>
<sequence length="545" mass="62147">MKLSYLLVLMFCVLTPCKNKIYSQSKHADLHKKEHLYFSKDEIKKNKPTTYNYINTFTLNKEKFLNIYFALDVPLIKSLQKIAPHLTEDELLEKGNFQFSFLVDGKIIYVENLNKGAGLKTSKTVQLDHTIRLVAPEKLDYWGWFMWLKFMKLGGGQDVLSTGNHLLTIEVRPYIQEESIKIGSLLAKGSINIDVAKIKIDERLVPIQKIQPNSGWEISTDAIDTQKIEALNRKIAEGRFENINGLVVIKDGKLLLEEYFNGESRNSLHDPRSVGKSIASSMLGIAIDDGFIDNEEMTLKDFYDLKSYTNYSSKKDSVTLKSLLTMSSGFNGDDSDYSSLGNEENMYPTDDWVKFTLDLPMKKEANIGKQFAYFTAGVVVLGDIIHKSVPNGLVSYADNKLFKPLGITHYQWEYTPQHVGNTAGGIRLRALDFAKYGQLYKNKGLWNNRQILNRNWVEKSLGKQIKQTIDKGHYGYLFWNKTYKINHKEYEVSYCSGNGGNKIFIFKDIPLVVVITASAYNNPNAHTNADKIIKEYILPAIVEKR</sequence>
<gene>
    <name evidence="2" type="ORF">ACFQ1O_11840</name>
</gene>
<dbReference type="GO" id="GO:0016787">
    <property type="term" value="F:hydrolase activity"/>
    <property type="evidence" value="ECO:0007669"/>
    <property type="project" value="UniProtKB-KW"/>
</dbReference>
<name>A0ABW3I5C8_9FLAO</name>
<dbReference type="EC" id="3.-.-.-" evidence="2"/>
<dbReference type="Proteomes" id="UP001596997">
    <property type="component" value="Unassembled WGS sequence"/>
</dbReference>
<comment type="caution">
    <text evidence="2">The sequence shown here is derived from an EMBL/GenBank/DDBJ whole genome shotgun (WGS) entry which is preliminary data.</text>
</comment>
<protein>
    <submittedName>
        <fullName evidence="2">Serine hydrolase domain-containing protein</fullName>
        <ecNumber evidence="2">3.-.-.-</ecNumber>
    </submittedName>
</protein>
<dbReference type="InterPro" id="IPR012338">
    <property type="entry name" value="Beta-lactam/transpept-like"/>
</dbReference>